<evidence type="ECO:0000256" key="14">
    <source>
        <dbReference type="PROSITE-ProRule" id="PRU00560"/>
    </source>
</evidence>
<gene>
    <name evidence="18" type="ORF">QR90_08560</name>
</gene>
<evidence type="ECO:0000256" key="2">
    <source>
        <dbReference type="ARBA" id="ARBA00022741"/>
    </source>
</evidence>
<evidence type="ECO:0000256" key="8">
    <source>
        <dbReference type="ARBA" id="ARBA00023125"/>
    </source>
</evidence>
<evidence type="ECO:0000256" key="3">
    <source>
        <dbReference type="ARBA" id="ARBA00022763"/>
    </source>
</evidence>
<dbReference type="EC" id="5.6.2.4" evidence="12"/>
<evidence type="ECO:0000256" key="6">
    <source>
        <dbReference type="ARBA" id="ARBA00022839"/>
    </source>
</evidence>
<dbReference type="InterPro" id="IPR027417">
    <property type="entry name" value="P-loop_NTPase"/>
</dbReference>
<keyword evidence="4 14" id="KW-0378">Hydrolase</keyword>
<sequence>MARAARGTAPHRGAGGVQPGVRAARLGPEDARGTPGLHGHRREAHLPDDGRRRPHRPDAGRPDRDGLQGEHVHQPRGQGESPEPGDPAPAVYGRARGDERPLLQHRGGRDPQGRRRPRPGSGQRQPQVCLGPAPGGRHRLPDGAWGSPRGRQRRAEPGRRPDGLHVLRPAAGVPAPGRDRCRGDQRMTSSFTAAQAQAITAAQSVAIAAGAGSGKTRVLAERVVHLLETGTAPGQIAAVTFTEAAAAELRERIGTYVEARAEAEPQRWADVLARLPLMQVSTIHGLCGRVAREHPVESGAGLNFRVLDEAESAEWLEAHLPGVLAELPMEVLLEVPGRIRAEVIRTLLEDPTSAVAALGVAARSASLDPTARAQQAWSSVQAEWDATLAILAAVSGPAGDVLEVARQAALGAGPLPVLGDRLRALRSALEAVTGNVGKGWAADDKKAAGAALRALKALAARDDLLGETTESSRAHDRAIRALQTIFTHVLARFAELKGEQEVATFADLEVCADRALAYQRVRGSYWERWTHLLIDEAQDTNPVQWRILSALAADTVNLTVVGDEKQSIYAFRRADVGTFRDARETVERRGGEVIGMTTSFRTHDQLVGVVNAFFASLMQGPDAARPTAATFDPLKAHRTASPAGEDAPSVEVHALLGEGAGALREAEANFIASRVQALLLAGTPVYDREGGVTRPLRLSDVALLFRTRTKLGAYEEALSRAGLPYVVYGGRGLYARPEIMDAASLLRAVADPTEDVFLAAVLRGPHVHLSDPQLLSVGELRLPGDTLWDAAQRSADPQMQRAVALIRELREHSVTLSASQLLAEADARTGALLVHAAQPDGARRVANVRLFQGLLRRWAQEGLRDVVSVAEQLTRLERLEATAPEAVSPHPDAVQLMTIHGSKGLEFPVVIVADALRQGGGPSPAVRFDADLGAALRLPHAEGETPEWSALKAAATERELSEAERVAYVAFTRAADLLILNVVSDTGAAAMKRFEAFMGHVPEAGVQRAYLAPDEVPLPTMMTFSAAGGPRLLDVKTGPGVILPGTLPVTSLGTFLGCPRSFAYRHLEGRAPLATLWSKRHAAEATNPEGRLAGRQIGDAVHRALEHGWTPAEMQARLSYFAPADLQTVITLVRRMGGDVYAEVRDRPYQREQAIQVPLDGLTFEGIVDAFDPEGGLVLDYKTDRHVDPEHHLPQLSLYAHHLGATRAALAYLRHDTLHVFEQGDLQRGLDVVRGAVSRLKEKTFAPTPSPACRYCSFRGVCDAAPQETP</sequence>
<proteinExistence type="predicted"/>
<evidence type="ECO:0000256" key="12">
    <source>
        <dbReference type="ARBA" id="ARBA00034808"/>
    </source>
</evidence>
<evidence type="ECO:0000313" key="18">
    <source>
        <dbReference type="EMBL" id="AIZ45142.1"/>
    </source>
</evidence>
<keyword evidence="10" id="KW-0413">Isomerase</keyword>
<dbReference type="Pfam" id="PF13361">
    <property type="entry name" value="UvrD_C"/>
    <property type="match status" value="1"/>
</dbReference>
<dbReference type="STRING" id="1182571.QR90_08560"/>
<keyword evidence="8" id="KW-0238">DNA-binding</keyword>
<keyword evidence="7 14" id="KW-0067">ATP-binding</keyword>
<dbReference type="GO" id="GO:0005524">
    <property type="term" value="F:ATP binding"/>
    <property type="evidence" value="ECO:0007669"/>
    <property type="project" value="UniProtKB-UniRule"/>
</dbReference>
<comment type="catalytic activity">
    <reaction evidence="13">
        <text>ATP + H2O = ADP + phosphate + H(+)</text>
        <dbReference type="Rhea" id="RHEA:13065"/>
        <dbReference type="ChEBI" id="CHEBI:15377"/>
        <dbReference type="ChEBI" id="CHEBI:15378"/>
        <dbReference type="ChEBI" id="CHEBI:30616"/>
        <dbReference type="ChEBI" id="CHEBI:43474"/>
        <dbReference type="ChEBI" id="CHEBI:456216"/>
        <dbReference type="EC" id="5.6.2.4"/>
    </reaction>
</comment>
<dbReference type="Proteomes" id="UP000030634">
    <property type="component" value="Chromosome"/>
</dbReference>
<feature type="compositionally biased region" description="Basic and acidic residues" evidence="15">
    <location>
        <begin position="95"/>
        <end position="113"/>
    </location>
</feature>
<dbReference type="Gene3D" id="1.10.486.10">
    <property type="entry name" value="PCRA, domain 4"/>
    <property type="match status" value="1"/>
</dbReference>
<dbReference type="AlphaFoldDB" id="A0A0A7KG39"/>
<dbReference type="PROSITE" id="PS51198">
    <property type="entry name" value="UVRD_HELICASE_ATP_BIND"/>
    <property type="match status" value="1"/>
</dbReference>
<comment type="catalytic activity">
    <reaction evidence="11">
        <text>Couples ATP hydrolysis with the unwinding of duplex DNA by translocating in the 3'-5' direction.</text>
        <dbReference type="EC" id="5.6.2.4"/>
    </reaction>
</comment>
<name>A0A0A7KG39_9DEIO</name>
<feature type="compositionally biased region" description="Basic and acidic residues" evidence="15">
    <location>
        <begin position="44"/>
        <end position="73"/>
    </location>
</feature>
<feature type="binding site" evidence="14">
    <location>
        <begin position="209"/>
        <end position="216"/>
    </location>
    <ligand>
        <name>ATP</name>
        <dbReference type="ChEBI" id="CHEBI:30616"/>
    </ligand>
</feature>
<feature type="domain" description="UvrD-like helicase ATP-binding" evidence="16">
    <location>
        <begin position="188"/>
        <end position="603"/>
    </location>
</feature>
<organism evidence="18 19">
    <name type="scientific">Deinococcus radiopugnans</name>
    <dbReference type="NCBI Taxonomy" id="57497"/>
    <lineage>
        <taxon>Bacteria</taxon>
        <taxon>Thermotogati</taxon>
        <taxon>Deinococcota</taxon>
        <taxon>Deinococci</taxon>
        <taxon>Deinococcales</taxon>
        <taxon>Deinococcaceae</taxon>
        <taxon>Deinococcus</taxon>
    </lineage>
</organism>
<dbReference type="PROSITE" id="PS51217">
    <property type="entry name" value="UVRD_HELICASE_CTER"/>
    <property type="match status" value="1"/>
</dbReference>
<keyword evidence="6" id="KW-0269">Exonuclease</keyword>
<dbReference type="GO" id="GO:0003677">
    <property type="term" value="F:DNA binding"/>
    <property type="evidence" value="ECO:0007669"/>
    <property type="project" value="UniProtKB-KW"/>
</dbReference>
<dbReference type="Pfam" id="PF00580">
    <property type="entry name" value="UvrD-helicase"/>
    <property type="match status" value="1"/>
</dbReference>
<feature type="region of interest" description="Disordered" evidence="15">
    <location>
        <begin position="1"/>
        <end position="181"/>
    </location>
</feature>
<accession>A0A0A7KG39</accession>
<evidence type="ECO:0000256" key="15">
    <source>
        <dbReference type="SAM" id="MobiDB-lite"/>
    </source>
</evidence>
<dbReference type="EMBL" id="CP010028">
    <property type="protein sequence ID" value="AIZ45142.1"/>
    <property type="molecule type" value="Genomic_DNA"/>
</dbReference>
<dbReference type="Gene3D" id="3.90.320.10">
    <property type="match status" value="1"/>
</dbReference>
<dbReference type="HOGENOM" id="CLU_001114_1_1_0"/>
<dbReference type="SUPFAM" id="SSF52540">
    <property type="entry name" value="P-loop containing nucleoside triphosphate hydrolases"/>
    <property type="match status" value="1"/>
</dbReference>
<protein>
    <recommendedName>
        <fullName evidence="12">DNA 3'-5' helicase</fullName>
        <ecNumber evidence="12">5.6.2.4</ecNumber>
    </recommendedName>
</protein>
<evidence type="ECO:0000256" key="9">
    <source>
        <dbReference type="ARBA" id="ARBA00023204"/>
    </source>
</evidence>
<dbReference type="PANTHER" id="PTHR11070:SF23">
    <property type="entry name" value="RECBCD ENZYME SUBUNIT RECB"/>
    <property type="match status" value="1"/>
</dbReference>
<dbReference type="GO" id="GO:0000725">
    <property type="term" value="P:recombinational repair"/>
    <property type="evidence" value="ECO:0007669"/>
    <property type="project" value="TreeGrafter"/>
</dbReference>
<dbReference type="InterPro" id="IPR038726">
    <property type="entry name" value="PDDEXK_AddAB-type"/>
</dbReference>
<keyword evidence="2 14" id="KW-0547">Nucleotide-binding</keyword>
<keyword evidence="1" id="KW-0540">Nuclease</keyword>
<evidence type="ECO:0000256" key="11">
    <source>
        <dbReference type="ARBA" id="ARBA00034617"/>
    </source>
</evidence>
<evidence type="ECO:0000259" key="16">
    <source>
        <dbReference type="PROSITE" id="PS51198"/>
    </source>
</evidence>
<evidence type="ECO:0000256" key="4">
    <source>
        <dbReference type="ARBA" id="ARBA00022801"/>
    </source>
</evidence>
<feature type="compositionally biased region" description="Basic and acidic residues" evidence="15">
    <location>
        <begin position="153"/>
        <end position="165"/>
    </location>
</feature>
<evidence type="ECO:0000256" key="5">
    <source>
        <dbReference type="ARBA" id="ARBA00022806"/>
    </source>
</evidence>
<dbReference type="GO" id="GO:0004527">
    <property type="term" value="F:exonuclease activity"/>
    <property type="evidence" value="ECO:0007669"/>
    <property type="project" value="UniProtKB-KW"/>
</dbReference>
<dbReference type="InterPro" id="IPR014017">
    <property type="entry name" value="DNA_helicase_UvrD-like_C"/>
</dbReference>
<keyword evidence="3" id="KW-0227">DNA damage</keyword>
<evidence type="ECO:0000256" key="10">
    <source>
        <dbReference type="ARBA" id="ARBA00023235"/>
    </source>
</evidence>
<evidence type="ECO:0000256" key="13">
    <source>
        <dbReference type="ARBA" id="ARBA00048988"/>
    </source>
</evidence>
<evidence type="ECO:0000256" key="7">
    <source>
        <dbReference type="ARBA" id="ARBA00022840"/>
    </source>
</evidence>
<dbReference type="InterPro" id="IPR011604">
    <property type="entry name" value="PDDEXK-like_dom_sf"/>
</dbReference>
<evidence type="ECO:0000256" key="1">
    <source>
        <dbReference type="ARBA" id="ARBA00022722"/>
    </source>
</evidence>
<evidence type="ECO:0000313" key="19">
    <source>
        <dbReference type="Proteomes" id="UP000030634"/>
    </source>
</evidence>
<dbReference type="Pfam" id="PF12705">
    <property type="entry name" value="PDDEXK_1"/>
    <property type="match status" value="1"/>
</dbReference>
<feature type="domain" description="UvrD-like helicase C-terminal" evidence="17">
    <location>
        <begin position="618"/>
        <end position="904"/>
    </location>
</feature>
<dbReference type="Gene3D" id="3.40.50.300">
    <property type="entry name" value="P-loop containing nucleotide triphosphate hydrolases"/>
    <property type="match status" value="4"/>
</dbReference>
<reference evidence="19" key="1">
    <citation type="submission" date="2014-11" db="EMBL/GenBank/DDBJ databases">
        <title>Hymenobacter sp. DG25B genome submission.</title>
        <authorList>
            <person name="Jung H.-Y."/>
            <person name="Kim M.K."/>
            <person name="Srinivasan S."/>
            <person name="Lim S."/>
        </authorList>
    </citation>
    <scope>NUCLEOTIDE SEQUENCE [LARGE SCALE GENOMIC DNA]</scope>
    <source>
        <strain evidence="19">DY59</strain>
    </source>
</reference>
<evidence type="ECO:0000259" key="17">
    <source>
        <dbReference type="PROSITE" id="PS51217"/>
    </source>
</evidence>
<dbReference type="GO" id="GO:0005829">
    <property type="term" value="C:cytosol"/>
    <property type="evidence" value="ECO:0007669"/>
    <property type="project" value="TreeGrafter"/>
</dbReference>
<keyword evidence="9" id="KW-0234">DNA repair</keyword>
<dbReference type="KEGG" id="dsw:QR90_08560"/>
<dbReference type="InterPro" id="IPR014016">
    <property type="entry name" value="UvrD-like_ATP-bd"/>
</dbReference>
<dbReference type="GO" id="GO:0043138">
    <property type="term" value="F:3'-5' DNA helicase activity"/>
    <property type="evidence" value="ECO:0007669"/>
    <property type="project" value="UniProtKB-EC"/>
</dbReference>
<dbReference type="GO" id="GO:0009338">
    <property type="term" value="C:exodeoxyribonuclease V complex"/>
    <property type="evidence" value="ECO:0007669"/>
    <property type="project" value="TreeGrafter"/>
</dbReference>
<dbReference type="PANTHER" id="PTHR11070">
    <property type="entry name" value="UVRD / RECB / PCRA DNA HELICASE FAMILY MEMBER"/>
    <property type="match status" value="1"/>
</dbReference>
<dbReference type="InterPro" id="IPR000212">
    <property type="entry name" value="DNA_helicase_UvrD/REP"/>
</dbReference>
<keyword evidence="5 14" id="KW-0347">Helicase</keyword>